<name>A0A133MSH0_CLOPF</name>
<protein>
    <recommendedName>
        <fullName evidence="3">Tetratricopeptide repeat protein</fullName>
    </recommendedName>
</protein>
<dbReference type="EMBL" id="LRPU01000177">
    <property type="protein sequence ID" value="KXA06989.1"/>
    <property type="molecule type" value="Genomic_DNA"/>
</dbReference>
<dbReference type="SUPFAM" id="SSF48452">
    <property type="entry name" value="TPR-like"/>
    <property type="match status" value="1"/>
</dbReference>
<gene>
    <name evidence="1" type="ORF">HMPREF3222_02763</name>
</gene>
<comment type="caution">
    <text evidence="1">The sequence shown here is derived from an EMBL/GenBank/DDBJ whole genome shotgun (WGS) entry which is preliminary data.</text>
</comment>
<evidence type="ECO:0008006" key="3">
    <source>
        <dbReference type="Google" id="ProtNLM"/>
    </source>
</evidence>
<sequence>MGFVSLKVEICMKKLIAILSVIICLGLGGWLIASHYTNLKEERFNNIIENANKAIENKEYETAEVILEKAKLMNNKTQVICKKIQNLEFHKEQQELYDQGLRLEKLKRYSEAIDVFSEIDVDSNDLKRNSEKEIEICKKCIIDDFSNKADKAIRRGDIEKAKYIIAKIERVDSDSPEINILNMKIENFKSAPNKYQEYLIFIWLIFLNNIFCI</sequence>
<reference evidence="1 2" key="1">
    <citation type="submission" date="2016-01" db="EMBL/GenBank/DDBJ databases">
        <authorList>
            <person name="Oliw E.H."/>
        </authorList>
    </citation>
    <scope>NUCLEOTIDE SEQUENCE [LARGE SCALE GENOMIC DNA]</scope>
    <source>
        <strain evidence="1 2">MJR7757A</strain>
    </source>
</reference>
<dbReference type="PATRIC" id="fig|1502.174.peg.2787"/>
<dbReference type="AlphaFoldDB" id="A0A133MSH0"/>
<organism evidence="1 2">
    <name type="scientific">Clostridium perfringens</name>
    <dbReference type="NCBI Taxonomy" id="1502"/>
    <lineage>
        <taxon>Bacteria</taxon>
        <taxon>Bacillati</taxon>
        <taxon>Bacillota</taxon>
        <taxon>Clostridia</taxon>
        <taxon>Eubacteriales</taxon>
        <taxon>Clostridiaceae</taxon>
        <taxon>Clostridium</taxon>
    </lineage>
</organism>
<dbReference type="InterPro" id="IPR011990">
    <property type="entry name" value="TPR-like_helical_dom_sf"/>
</dbReference>
<evidence type="ECO:0000313" key="1">
    <source>
        <dbReference type="EMBL" id="KXA06989.1"/>
    </source>
</evidence>
<proteinExistence type="predicted"/>
<dbReference type="Proteomes" id="UP000070646">
    <property type="component" value="Unassembled WGS sequence"/>
</dbReference>
<accession>A0A133MSH0</accession>
<evidence type="ECO:0000313" key="2">
    <source>
        <dbReference type="Proteomes" id="UP000070646"/>
    </source>
</evidence>